<keyword evidence="9" id="KW-1185">Reference proteome</keyword>
<evidence type="ECO:0000256" key="1">
    <source>
        <dbReference type="ARBA" id="ARBA00004442"/>
    </source>
</evidence>
<feature type="signal peptide" evidence="6">
    <location>
        <begin position="1"/>
        <end position="30"/>
    </location>
</feature>
<evidence type="ECO:0000256" key="2">
    <source>
        <dbReference type="ARBA" id="ARBA00023136"/>
    </source>
</evidence>
<accession>A0A7W5TPA7</accession>
<reference evidence="8 9" key="1">
    <citation type="submission" date="2020-08" db="EMBL/GenBank/DDBJ databases">
        <title>Sequencing the genomes of 1000 actinobacteria strains.</title>
        <authorList>
            <person name="Klenk H.-P."/>
        </authorList>
    </citation>
    <scope>NUCLEOTIDE SEQUENCE [LARGE SCALE GENOMIC DNA]</scope>
    <source>
        <strain evidence="8 9">DSM 28238</strain>
    </source>
</reference>
<evidence type="ECO:0000259" key="7">
    <source>
        <dbReference type="PROSITE" id="PS51123"/>
    </source>
</evidence>
<feature type="chain" id="PRO_5030787123" evidence="6">
    <location>
        <begin position="31"/>
        <end position="618"/>
    </location>
</feature>
<keyword evidence="3" id="KW-0998">Cell outer membrane</keyword>
<dbReference type="EMBL" id="JACIBT010000001">
    <property type="protein sequence ID" value="MBB3666565.1"/>
    <property type="molecule type" value="Genomic_DNA"/>
</dbReference>
<feature type="region of interest" description="Disordered" evidence="5">
    <location>
        <begin position="27"/>
        <end position="96"/>
    </location>
</feature>
<feature type="domain" description="OmpA-like" evidence="7">
    <location>
        <begin position="309"/>
        <end position="433"/>
    </location>
</feature>
<evidence type="ECO:0000256" key="6">
    <source>
        <dbReference type="SAM" id="SignalP"/>
    </source>
</evidence>
<comment type="caution">
    <text evidence="8">The sequence shown here is derived from an EMBL/GenBank/DDBJ whole genome shotgun (WGS) entry which is preliminary data.</text>
</comment>
<dbReference type="PROSITE" id="PS51257">
    <property type="entry name" value="PROKAR_LIPOPROTEIN"/>
    <property type="match status" value="1"/>
</dbReference>
<dbReference type="CDD" id="cd07185">
    <property type="entry name" value="OmpA_C-like"/>
    <property type="match status" value="1"/>
</dbReference>
<evidence type="ECO:0000313" key="9">
    <source>
        <dbReference type="Proteomes" id="UP000547528"/>
    </source>
</evidence>
<dbReference type="Proteomes" id="UP000547528">
    <property type="component" value="Unassembled WGS sequence"/>
</dbReference>
<dbReference type="GO" id="GO:0009279">
    <property type="term" value="C:cell outer membrane"/>
    <property type="evidence" value="ECO:0007669"/>
    <property type="project" value="UniProtKB-SubCell"/>
</dbReference>
<evidence type="ECO:0000313" key="8">
    <source>
        <dbReference type="EMBL" id="MBB3666565.1"/>
    </source>
</evidence>
<evidence type="ECO:0000256" key="3">
    <source>
        <dbReference type="ARBA" id="ARBA00023237"/>
    </source>
</evidence>
<organism evidence="8 9">
    <name type="scientific">Garicola koreensis</name>
    <dbReference type="NCBI Taxonomy" id="1262554"/>
    <lineage>
        <taxon>Bacteria</taxon>
        <taxon>Bacillati</taxon>
        <taxon>Actinomycetota</taxon>
        <taxon>Actinomycetes</taxon>
        <taxon>Micrococcales</taxon>
        <taxon>Micrococcaceae</taxon>
        <taxon>Garicola</taxon>
    </lineage>
</organism>
<name>A0A7W5TPA7_9MICC</name>
<dbReference type="PANTHER" id="PTHR30329">
    <property type="entry name" value="STATOR ELEMENT OF FLAGELLAR MOTOR COMPLEX"/>
    <property type="match status" value="1"/>
</dbReference>
<evidence type="ECO:0000256" key="4">
    <source>
        <dbReference type="PROSITE-ProRule" id="PRU00473"/>
    </source>
</evidence>
<dbReference type="PRINTS" id="PR01021">
    <property type="entry name" value="OMPADOMAIN"/>
</dbReference>
<keyword evidence="2 4" id="KW-0472">Membrane</keyword>
<evidence type="ECO:0000256" key="5">
    <source>
        <dbReference type="SAM" id="MobiDB-lite"/>
    </source>
</evidence>
<dbReference type="AlphaFoldDB" id="A0A7W5TPA7"/>
<dbReference type="SUPFAM" id="SSF103088">
    <property type="entry name" value="OmpA-like"/>
    <property type="match status" value="1"/>
</dbReference>
<proteinExistence type="predicted"/>
<dbReference type="Gene3D" id="3.30.1330.60">
    <property type="entry name" value="OmpA-like domain"/>
    <property type="match status" value="1"/>
</dbReference>
<dbReference type="InterPro" id="IPR006665">
    <property type="entry name" value="OmpA-like"/>
</dbReference>
<dbReference type="InterPro" id="IPR036737">
    <property type="entry name" value="OmpA-like_sf"/>
</dbReference>
<dbReference type="InterPro" id="IPR050330">
    <property type="entry name" value="Bact_OuterMem_StrucFunc"/>
</dbReference>
<dbReference type="PROSITE" id="PS51123">
    <property type="entry name" value="OMPA_2"/>
    <property type="match status" value="1"/>
</dbReference>
<sequence>MTMWQAKPGSLLAGAVIAALALSGCAPEDAATSPEEEQSSPETASPQTSDAETDQTPHQESDDAQETSSQPEESEEPEYAVEDEFWRANTLPDPVAETLVEAPSRREEGELASAKMQVLSLDSDEEFTRLVLAWLEPEDGPRLAPEAIRAAGATLDPDKPWVRLVDRENGELIEPLRAEDRFPDLEAEPDVEDVSDDPAAANTRGFCICSSATSGDLQSGSSTYLMFIDFPTPESENVDVLAGQWAEPLTDVALSTDEPFELPDDGLSEFAGSNTELPDVYGAGALYERRVPLSARSQSLTGVTTVVDRETQEVSLPADVLFEFGEDSLSSEAESIIADAAEKLNAEATGQTVVVEGHTDNVDGHDINQPLSENRAEVVADEIEPLLDEGITLETVGHSFNQPLVPNEDADGNDLPENRELNRRVSFRYEVVDEDSGTEIDLGYEEIEELDEAEEMEAAEGAAASYVLQSAEEDQSDLEVRFDLLGSERDGDTVTMRFAVADPSGEGFSPDAFGYSRDHAYHFGTNPYFTASHPTAGEITIVDEEAEQQHFPVTAGTLNCLCTEVAAAGAGLGAEPSPMYAEFQLPQNLSSSLTLRIADSNELTLPDSFADELADAEG</sequence>
<dbReference type="Pfam" id="PF00691">
    <property type="entry name" value="OmpA"/>
    <property type="match status" value="1"/>
</dbReference>
<comment type="subcellular location">
    <subcellularLocation>
        <location evidence="1">Cell outer membrane</location>
    </subcellularLocation>
</comment>
<gene>
    <name evidence="8" type="ORF">FHX47_000158</name>
</gene>
<keyword evidence="6" id="KW-0732">Signal</keyword>
<feature type="compositionally biased region" description="Acidic residues" evidence="5">
    <location>
        <begin position="72"/>
        <end position="83"/>
    </location>
</feature>
<dbReference type="PANTHER" id="PTHR30329:SF21">
    <property type="entry name" value="LIPOPROTEIN YIAD-RELATED"/>
    <property type="match status" value="1"/>
</dbReference>
<protein>
    <submittedName>
        <fullName evidence="8">Outer membrane protein OmpA-like peptidoglycan-associated protein</fullName>
    </submittedName>
</protein>
<dbReference type="InterPro" id="IPR006664">
    <property type="entry name" value="OMP_bac"/>
</dbReference>